<dbReference type="RefSeq" id="WP_328739191.1">
    <property type="nucleotide sequence ID" value="NZ_CP108036.1"/>
</dbReference>
<dbReference type="InterPro" id="IPR020323">
    <property type="entry name" value="DUF2716"/>
</dbReference>
<dbReference type="Pfam" id="PF10898">
    <property type="entry name" value="DUF2716"/>
    <property type="match status" value="1"/>
</dbReference>
<accession>A0ABZ1Q9E6</accession>
<dbReference type="GeneID" id="95496589"/>
<evidence type="ECO:0000313" key="2">
    <source>
        <dbReference type="Proteomes" id="UP001432312"/>
    </source>
</evidence>
<gene>
    <name evidence="1" type="ORF">OHA91_11110</name>
</gene>
<sequence>MGAARTLAAASGPHASTLADFEADGGCRYGQRDAAVLLERGEVVAAGWAEVAAGTDFLLIGGLTGPHAEFPGAWRAMVEPPEHYHRHLHRPVPYCVAEAAGELRTGLIAAGFAELSTVRTYAWDPPGTPPADRPVGLIDPGAEDRLWDRLEREFAFDPHIAKLPGFAASTPCATWRLRSTLTDEPDLIVRPALVANTRPGGRLVWLDWQHTGYTFDPHRVGFPGAPDWPGEVCPNGDYYLYLHPDLTFGTFGHPWEETLTVFGAPLLAAVEGQLTALLGDPVRRRD</sequence>
<proteinExistence type="predicted"/>
<keyword evidence="2" id="KW-1185">Reference proteome</keyword>
<reference evidence="1" key="1">
    <citation type="submission" date="2022-10" db="EMBL/GenBank/DDBJ databases">
        <title>The complete genomes of actinobacterial strains from the NBC collection.</title>
        <authorList>
            <person name="Joergensen T.S."/>
            <person name="Alvarez Arevalo M."/>
            <person name="Sterndorff E.B."/>
            <person name="Faurdal D."/>
            <person name="Vuksanovic O."/>
            <person name="Mourched A.-S."/>
            <person name="Charusanti P."/>
            <person name="Shaw S."/>
            <person name="Blin K."/>
            <person name="Weber T."/>
        </authorList>
    </citation>
    <scope>NUCLEOTIDE SEQUENCE</scope>
    <source>
        <strain evidence="1">NBC_00303</strain>
    </source>
</reference>
<name>A0ABZ1Q9E6_9ACTN</name>
<dbReference type="Proteomes" id="UP001432312">
    <property type="component" value="Chromosome"/>
</dbReference>
<protein>
    <submittedName>
        <fullName evidence="1">DUF2716 domain-containing protein</fullName>
    </submittedName>
</protein>
<organism evidence="1 2">
    <name type="scientific">Streptomyces erythrochromogenes</name>
    <dbReference type="NCBI Taxonomy" id="285574"/>
    <lineage>
        <taxon>Bacteria</taxon>
        <taxon>Bacillati</taxon>
        <taxon>Actinomycetota</taxon>
        <taxon>Actinomycetes</taxon>
        <taxon>Kitasatosporales</taxon>
        <taxon>Streptomycetaceae</taxon>
        <taxon>Streptomyces</taxon>
    </lineage>
</organism>
<dbReference type="EMBL" id="CP108036">
    <property type="protein sequence ID" value="WUN79005.1"/>
    <property type="molecule type" value="Genomic_DNA"/>
</dbReference>
<evidence type="ECO:0000313" key="1">
    <source>
        <dbReference type="EMBL" id="WUN79005.1"/>
    </source>
</evidence>